<dbReference type="InterPro" id="IPR038772">
    <property type="entry name" value="Sph/SMPD2-like"/>
</dbReference>
<evidence type="ECO:0000313" key="16">
    <source>
        <dbReference type="EMBL" id="KAJ9155884.1"/>
    </source>
</evidence>
<reference evidence="16" key="1">
    <citation type="submission" date="2022-07" db="EMBL/GenBank/DDBJ databases">
        <title>Fungi with potential for degradation of polypropylene.</title>
        <authorList>
            <person name="Gostincar C."/>
        </authorList>
    </citation>
    <scope>NUCLEOTIDE SEQUENCE</scope>
    <source>
        <strain evidence="16">EXF-13287</strain>
    </source>
</reference>
<dbReference type="GO" id="GO:0006665">
    <property type="term" value="P:sphingolipid metabolic process"/>
    <property type="evidence" value="ECO:0007669"/>
    <property type="project" value="UniProtKB-KW"/>
</dbReference>
<protein>
    <submittedName>
        <fullName evidence="16">DNase I-like protein</fullName>
    </submittedName>
</protein>
<keyword evidence="9" id="KW-0746">Sphingolipid metabolism</keyword>
<proteinExistence type="inferred from homology"/>
<dbReference type="FunFam" id="3.60.10.10:FF:000059">
    <property type="entry name" value="Inositol phosphosphingolipids phospholipase C"/>
    <property type="match status" value="1"/>
</dbReference>
<evidence type="ECO:0000256" key="4">
    <source>
        <dbReference type="ARBA" id="ARBA00006335"/>
    </source>
</evidence>
<evidence type="ECO:0000313" key="17">
    <source>
        <dbReference type="Proteomes" id="UP001174691"/>
    </source>
</evidence>
<evidence type="ECO:0000256" key="7">
    <source>
        <dbReference type="ARBA" id="ARBA00022801"/>
    </source>
</evidence>
<keyword evidence="8" id="KW-0460">Magnesium</keyword>
<dbReference type="PANTHER" id="PTHR16320">
    <property type="entry name" value="SPHINGOMYELINASE FAMILY MEMBER"/>
    <property type="match status" value="1"/>
</dbReference>
<keyword evidence="10 14" id="KW-1133">Transmembrane helix</keyword>
<evidence type="ECO:0000256" key="12">
    <source>
        <dbReference type="ARBA" id="ARBA00023136"/>
    </source>
</evidence>
<evidence type="ECO:0000256" key="6">
    <source>
        <dbReference type="ARBA" id="ARBA00022723"/>
    </source>
</evidence>
<keyword evidence="12 14" id="KW-0472">Membrane</keyword>
<dbReference type="PANTHER" id="PTHR16320:SF24">
    <property type="entry name" value="PHOSPHODIESTERASE, PUTATIVE-RELATED"/>
    <property type="match status" value="1"/>
</dbReference>
<name>A0AA38RRC7_9PEZI</name>
<evidence type="ECO:0000256" key="10">
    <source>
        <dbReference type="ARBA" id="ARBA00022989"/>
    </source>
</evidence>
<comment type="caution">
    <text evidence="16">The sequence shown here is derived from an EMBL/GenBank/DDBJ whole genome shotgun (WGS) entry which is preliminary data.</text>
</comment>
<dbReference type="SUPFAM" id="SSF56219">
    <property type="entry name" value="DNase I-like"/>
    <property type="match status" value="1"/>
</dbReference>
<evidence type="ECO:0000256" key="2">
    <source>
        <dbReference type="ARBA" id="ARBA00004760"/>
    </source>
</evidence>
<feature type="domain" description="Endonuclease/exonuclease/phosphatase" evidence="15">
    <location>
        <begin position="9"/>
        <end position="319"/>
    </location>
</feature>
<comment type="pathway">
    <text evidence="2">Lipid metabolism; sphingolipid metabolism.</text>
</comment>
<keyword evidence="5 14" id="KW-0812">Transmembrane</keyword>
<dbReference type="Pfam" id="PF03372">
    <property type="entry name" value="Exo_endo_phos"/>
    <property type="match status" value="1"/>
</dbReference>
<evidence type="ECO:0000256" key="13">
    <source>
        <dbReference type="SAM" id="MobiDB-lite"/>
    </source>
</evidence>
<gene>
    <name evidence="16" type="ORF">NKR19_g4334</name>
</gene>
<sequence>MEAPEINLLTLNCWGLLYLSSLRVPRLTQIGHAIAATSPAPSIVCLQECWTQEDYLAIRRLTAHILPHGKFFHSGVFGAGLAVLSRWPIEETSMLRYPLNGRPTAFFRGDWFVGKGVAAARIRFGPRRGDVVEVFNTHTHAPYEKEGPRDSYVCHRTAQAWEVAKLVRAARERGHLVVAMGDFNMVPSSLAHRIVTVAGGVRDVWRVVHPDSALGPAGDAEERKRGRPVPTAEENVRVNGVTSNSVYNTWRWTKRERKMLGEGKEGRVVSPAEPDPRGQRLDYIFVGDGEREGGTWVVKDVRVGMVERHPVLGCSLSDHFSVEATLAFRTDKPPGDVVAKRVAATVSTASDDHYRREVRPEKSELTIRDENDDEALQNGVYLRSPTGSEYNVAHGSEVLDNVVGGIAKQDTALPVAAYDEILAMIHKYVAREKRQRRWRGLHFFAWIGIWIACLVGVWFVPHNYVAFILMVLSNLGLVTGTVDGLIALLFVNTELRALKEFEWEILNAKAAAGGGLMADDLDKPRRDL</sequence>
<feature type="transmembrane region" description="Helical" evidence="14">
    <location>
        <begin position="466"/>
        <end position="491"/>
    </location>
</feature>
<dbReference type="AlphaFoldDB" id="A0AA38RRC7"/>
<accession>A0AA38RRC7</accession>
<dbReference type="GO" id="GO:0004767">
    <property type="term" value="F:sphingomyelin phosphodiesterase activity"/>
    <property type="evidence" value="ECO:0007669"/>
    <property type="project" value="InterPro"/>
</dbReference>
<feature type="region of interest" description="Disordered" evidence="13">
    <location>
        <begin position="212"/>
        <end position="231"/>
    </location>
</feature>
<dbReference type="InterPro" id="IPR005135">
    <property type="entry name" value="Endo/exonuclease/phosphatase"/>
</dbReference>
<comment type="similarity">
    <text evidence="4">Belongs to the neutral sphingomyelinase family.</text>
</comment>
<evidence type="ECO:0000256" key="14">
    <source>
        <dbReference type="SAM" id="Phobius"/>
    </source>
</evidence>
<keyword evidence="6" id="KW-0479">Metal-binding</keyword>
<dbReference type="Proteomes" id="UP001174691">
    <property type="component" value="Unassembled WGS sequence"/>
</dbReference>
<evidence type="ECO:0000256" key="11">
    <source>
        <dbReference type="ARBA" id="ARBA00023098"/>
    </source>
</evidence>
<dbReference type="GO" id="GO:0046872">
    <property type="term" value="F:metal ion binding"/>
    <property type="evidence" value="ECO:0007669"/>
    <property type="project" value="UniProtKB-KW"/>
</dbReference>
<dbReference type="GO" id="GO:0016020">
    <property type="term" value="C:membrane"/>
    <property type="evidence" value="ECO:0007669"/>
    <property type="project" value="UniProtKB-SubCell"/>
</dbReference>
<evidence type="ECO:0000259" key="15">
    <source>
        <dbReference type="Pfam" id="PF03372"/>
    </source>
</evidence>
<keyword evidence="17" id="KW-1185">Reference proteome</keyword>
<comment type="subcellular location">
    <subcellularLocation>
        <location evidence="1">Membrane</location>
        <topology evidence="1">Multi-pass membrane protein</topology>
    </subcellularLocation>
</comment>
<keyword evidence="11" id="KW-0443">Lipid metabolism</keyword>
<organism evidence="16 17">
    <name type="scientific">Coniochaeta hoffmannii</name>
    <dbReference type="NCBI Taxonomy" id="91930"/>
    <lineage>
        <taxon>Eukaryota</taxon>
        <taxon>Fungi</taxon>
        <taxon>Dikarya</taxon>
        <taxon>Ascomycota</taxon>
        <taxon>Pezizomycotina</taxon>
        <taxon>Sordariomycetes</taxon>
        <taxon>Sordariomycetidae</taxon>
        <taxon>Coniochaetales</taxon>
        <taxon>Coniochaetaceae</taxon>
        <taxon>Coniochaeta</taxon>
    </lineage>
</organism>
<evidence type="ECO:0000256" key="1">
    <source>
        <dbReference type="ARBA" id="ARBA00004141"/>
    </source>
</evidence>
<dbReference type="InterPro" id="IPR036691">
    <property type="entry name" value="Endo/exonu/phosph_ase_sf"/>
</dbReference>
<comment type="pathway">
    <text evidence="3">Sphingolipid metabolism.</text>
</comment>
<evidence type="ECO:0000256" key="5">
    <source>
        <dbReference type="ARBA" id="ARBA00022692"/>
    </source>
</evidence>
<evidence type="ECO:0000256" key="9">
    <source>
        <dbReference type="ARBA" id="ARBA00022919"/>
    </source>
</evidence>
<evidence type="ECO:0000256" key="8">
    <source>
        <dbReference type="ARBA" id="ARBA00022842"/>
    </source>
</evidence>
<feature type="transmembrane region" description="Helical" evidence="14">
    <location>
        <begin position="441"/>
        <end position="460"/>
    </location>
</feature>
<evidence type="ECO:0000256" key="3">
    <source>
        <dbReference type="ARBA" id="ARBA00004991"/>
    </source>
</evidence>
<keyword evidence="7" id="KW-0378">Hydrolase</keyword>
<dbReference type="Gene3D" id="3.60.10.10">
    <property type="entry name" value="Endonuclease/exonuclease/phosphatase"/>
    <property type="match status" value="1"/>
</dbReference>
<dbReference type="EMBL" id="JANBVN010000053">
    <property type="protein sequence ID" value="KAJ9155884.1"/>
    <property type="molecule type" value="Genomic_DNA"/>
</dbReference>